<reference evidence="4" key="1">
    <citation type="submission" date="2022-06" db="EMBL/GenBank/DDBJ databases">
        <title>WGS of actinobacteria.</title>
        <authorList>
            <person name="Thawai C."/>
        </authorList>
    </citation>
    <scope>NUCLEOTIDE SEQUENCE</scope>
    <source>
        <strain evidence="4">AA8</strain>
    </source>
</reference>
<dbReference type="CDD" id="cd03443">
    <property type="entry name" value="PaaI_thioesterase"/>
    <property type="match status" value="1"/>
</dbReference>
<evidence type="ECO:0000259" key="3">
    <source>
        <dbReference type="Pfam" id="PF03061"/>
    </source>
</evidence>
<dbReference type="InterPro" id="IPR006683">
    <property type="entry name" value="Thioestr_dom"/>
</dbReference>
<name>A0A9X2LPG4_9ACTN</name>
<feature type="domain" description="Thioesterase" evidence="3">
    <location>
        <begin position="46"/>
        <end position="120"/>
    </location>
</feature>
<accession>A0A9X2LPG4</accession>
<dbReference type="InterPro" id="IPR003736">
    <property type="entry name" value="PAAI_dom"/>
</dbReference>
<dbReference type="Pfam" id="PF03061">
    <property type="entry name" value="4HBT"/>
    <property type="match status" value="1"/>
</dbReference>
<dbReference type="Gene3D" id="3.10.129.10">
    <property type="entry name" value="Hotdog Thioesterase"/>
    <property type="match status" value="1"/>
</dbReference>
<evidence type="ECO:0000313" key="4">
    <source>
        <dbReference type="EMBL" id="MCQ8774759.1"/>
    </source>
</evidence>
<dbReference type="Proteomes" id="UP001142374">
    <property type="component" value="Unassembled WGS sequence"/>
</dbReference>
<dbReference type="EMBL" id="JANIID010000054">
    <property type="protein sequence ID" value="MCQ8774759.1"/>
    <property type="molecule type" value="Genomic_DNA"/>
</dbReference>
<keyword evidence="2" id="KW-0378">Hydrolase</keyword>
<evidence type="ECO:0000256" key="2">
    <source>
        <dbReference type="ARBA" id="ARBA00022801"/>
    </source>
</evidence>
<comment type="similarity">
    <text evidence="1">Belongs to the thioesterase PaaI family.</text>
</comment>
<dbReference type="GO" id="GO:0061522">
    <property type="term" value="F:1,4-dihydroxy-2-naphthoyl-CoA thioesterase activity"/>
    <property type="evidence" value="ECO:0007669"/>
    <property type="project" value="TreeGrafter"/>
</dbReference>
<dbReference type="NCBIfam" id="TIGR00369">
    <property type="entry name" value="unchar_dom_1"/>
    <property type="match status" value="1"/>
</dbReference>
<evidence type="ECO:0000313" key="5">
    <source>
        <dbReference type="Proteomes" id="UP001142374"/>
    </source>
</evidence>
<dbReference type="SUPFAM" id="SSF54637">
    <property type="entry name" value="Thioesterase/thiol ester dehydrase-isomerase"/>
    <property type="match status" value="1"/>
</dbReference>
<proteinExistence type="inferred from homology"/>
<dbReference type="GO" id="GO:0005829">
    <property type="term" value="C:cytosol"/>
    <property type="evidence" value="ECO:0007669"/>
    <property type="project" value="TreeGrafter"/>
</dbReference>
<gene>
    <name evidence="4" type="ORF">NQU55_34100</name>
</gene>
<organism evidence="4 5">
    <name type="scientific">Streptomyces telluris</name>
    <dbReference type="NCBI Taxonomy" id="2720021"/>
    <lineage>
        <taxon>Bacteria</taxon>
        <taxon>Bacillati</taxon>
        <taxon>Actinomycetota</taxon>
        <taxon>Actinomycetes</taxon>
        <taxon>Kitasatosporales</taxon>
        <taxon>Streptomycetaceae</taxon>
        <taxon>Streptomyces</taxon>
    </lineage>
</organism>
<dbReference type="PANTHER" id="PTHR43240">
    <property type="entry name" value="1,4-DIHYDROXY-2-NAPHTHOYL-COA THIOESTERASE 1"/>
    <property type="match status" value="1"/>
</dbReference>
<keyword evidence="5" id="KW-1185">Reference proteome</keyword>
<protein>
    <submittedName>
        <fullName evidence="4">PaaI family thioesterase</fullName>
    </submittedName>
</protein>
<evidence type="ECO:0000256" key="1">
    <source>
        <dbReference type="ARBA" id="ARBA00008324"/>
    </source>
</evidence>
<dbReference type="AlphaFoldDB" id="A0A9X2LPG4"/>
<dbReference type="InterPro" id="IPR029069">
    <property type="entry name" value="HotDog_dom_sf"/>
</dbReference>
<dbReference type="RefSeq" id="WP_168094942.1">
    <property type="nucleotide sequence ID" value="NZ_JAATER010000327.1"/>
</dbReference>
<sequence length="139" mass="14299">MTAFPALGLDTASRFLVALGLEFDEVAGDGVRGRIALGPQHHNPWGVVHGGIHSTVVERAASVGASKAVADRGLFAVGVHNATDVFVTTTGGPALVTARPVFQGDLQQVWSVEITAGGGTGPLLARGQLRLQNVPKRAS</sequence>
<dbReference type="PANTHER" id="PTHR43240:SF5">
    <property type="entry name" value="1,4-DIHYDROXY-2-NAPHTHOYL-COA THIOESTERASE 1"/>
    <property type="match status" value="1"/>
</dbReference>
<comment type="caution">
    <text evidence="4">The sequence shown here is derived from an EMBL/GenBank/DDBJ whole genome shotgun (WGS) entry which is preliminary data.</text>
</comment>